<dbReference type="InterPro" id="IPR049898">
    <property type="entry name" value="MARR_BRCT_CHROMO"/>
</dbReference>
<evidence type="ECO:0000259" key="8">
    <source>
        <dbReference type="PROSITE" id="PS51293"/>
    </source>
</evidence>
<dbReference type="InterPro" id="IPR036388">
    <property type="entry name" value="WH-like_DNA-bd_sf"/>
</dbReference>
<dbReference type="GO" id="GO:0006325">
    <property type="term" value="P:chromatin organization"/>
    <property type="evidence" value="ECO:0007669"/>
    <property type="project" value="UniProtKB-KW"/>
</dbReference>
<dbReference type="InterPro" id="IPR009057">
    <property type="entry name" value="Homeodomain-like_sf"/>
</dbReference>
<keyword evidence="5" id="KW-0539">Nucleus</keyword>
<organism evidence="11">
    <name type="scientific">Salpingoeca rosetta (strain ATCC 50818 / BSB-021)</name>
    <dbReference type="NCBI Taxonomy" id="946362"/>
    <lineage>
        <taxon>Eukaryota</taxon>
        <taxon>Choanoflagellata</taxon>
        <taxon>Craspedida</taxon>
        <taxon>Salpingoecidae</taxon>
        <taxon>Salpingoeca</taxon>
    </lineage>
</organism>
<feature type="domain" description="Chromo" evidence="9">
    <location>
        <begin position="1"/>
        <end position="280"/>
    </location>
</feature>
<feature type="domain" description="SWIRM" evidence="7">
    <location>
        <begin position="508"/>
        <end position="605"/>
    </location>
</feature>
<dbReference type="InterPro" id="IPR032451">
    <property type="entry name" value="SMARCC_C"/>
</dbReference>
<feature type="domain" description="SANT" evidence="8">
    <location>
        <begin position="680"/>
        <end position="739"/>
    </location>
</feature>
<evidence type="ECO:0000313" key="10">
    <source>
        <dbReference type="EMBL" id="EGD74687.1"/>
    </source>
</evidence>
<feature type="region of interest" description="Disordered" evidence="6">
    <location>
        <begin position="871"/>
        <end position="977"/>
    </location>
</feature>
<dbReference type="PANTHER" id="PTHR15381:SF1">
    <property type="entry name" value="CHONDROITIN SULFATE PROTEOGLYCAN 5"/>
    <property type="match status" value="1"/>
</dbReference>
<feature type="compositionally biased region" description="Low complexity" evidence="6">
    <location>
        <begin position="286"/>
        <end position="306"/>
    </location>
</feature>
<dbReference type="EMBL" id="GL832969">
    <property type="protein sequence ID" value="EGD74687.1"/>
    <property type="molecule type" value="Genomic_DNA"/>
</dbReference>
<dbReference type="InParanoid" id="F2UDJ2"/>
<comment type="subcellular location">
    <subcellularLocation>
        <location evidence="1">Nucleus</location>
    </subcellularLocation>
</comment>
<dbReference type="PROSITE" id="PS52032">
    <property type="entry name" value="MARR_BRCT_CHROMO"/>
    <property type="match status" value="1"/>
</dbReference>
<feature type="region of interest" description="Disordered" evidence="6">
    <location>
        <begin position="799"/>
        <end position="858"/>
    </location>
</feature>
<keyword evidence="4" id="KW-0804">Transcription</keyword>
<feature type="compositionally biased region" description="Low complexity" evidence="6">
    <location>
        <begin position="934"/>
        <end position="973"/>
    </location>
</feature>
<dbReference type="RefSeq" id="XP_004992944.1">
    <property type="nucleotide sequence ID" value="XM_004992887.1"/>
</dbReference>
<dbReference type="PROSITE" id="PS51293">
    <property type="entry name" value="SANT"/>
    <property type="match status" value="1"/>
</dbReference>
<dbReference type="KEGG" id="sre:PTSG_06050"/>
<evidence type="ECO:0000313" key="11">
    <source>
        <dbReference type="Proteomes" id="UP000007799"/>
    </source>
</evidence>
<protein>
    <recommendedName>
        <fullName evidence="12">SWIRM domain-containing protein</fullName>
    </recommendedName>
</protein>
<evidence type="ECO:0000256" key="3">
    <source>
        <dbReference type="ARBA" id="ARBA00023015"/>
    </source>
</evidence>
<dbReference type="GO" id="GO:0048858">
    <property type="term" value="P:cell projection morphogenesis"/>
    <property type="evidence" value="ECO:0007669"/>
    <property type="project" value="TreeGrafter"/>
</dbReference>
<keyword evidence="3" id="KW-0805">Transcription regulation</keyword>
<name>F2UDJ2_SALR5</name>
<accession>F2UDJ2</accession>
<feature type="compositionally biased region" description="Acidic residues" evidence="6">
    <location>
        <begin position="256"/>
        <end position="268"/>
    </location>
</feature>
<evidence type="ECO:0000259" key="9">
    <source>
        <dbReference type="PROSITE" id="PS52032"/>
    </source>
</evidence>
<dbReference type="PROSITE" id="PS50934">
    <property type="entry name" value="SWIRM"/>
    <property type="match status" value="1"/>
</dbReference>
<evidence type="ECO:0008006" key="12">
    <source>
        <dbReference type="Google" id="ProtNLM"/>
    </source>
</evidence>
<feature type="compositionally biased region" description="Low complexity" evidence="6">
    <location>
        <begin position="314"/>
        <end position="364"/>
    </location>
</feature>
<sequence length="1088" mass="118763">MTSRKQHGGPDAAMYESKENLKALSNILPAINDKYKDYVQQENITAAGVASLLVHMWSFMEKHLGKQSDNQAMTRFPARFFFDYSKKGPLVDIVGTAYKVKADTQMRRFDFATPSKLNRNMNILLEVQRVLKEKHHLRPMRVYFAPKVSAKDKERLSTVAKEHDMETVGSEDEATHVITSLPKRDPADDGEEWLRPVLKRKDRVLAHYWYFPDSYDTWLPARDVAAEIERYQRRDRFYVNGYWLLHTAKYNEFMNEEDYEDTDPEEEEARSSPTRNRRTTPPSRPTPTVSEAAAVKTASTPSAASKAKAKAKAKASSSSPASSSAATAAAASSSVRGRGSRSSKGSKAGTGNNISSNSNSSSNNSGGGSSKGRRSSAKAANNGKRKHEETPASKSKRSKKAAASSKRAKTTDDDDDDGEEEEEDVDPRIGLPPDTNLQAVRVDVEKALLEADTNAKKNELQPIRSGHVLDISHSKGIPIQAVEGEAPVPKPEQPAKKAKTTEAQQQHIIIPAAAAWFDYENIHEIEIRALPEFFNGKSKGKAPQVYMAYRNFMIDTYRLNPSQYLTATACRRNLVGDVCAIVRVHAFLEQWGLINFQVDKETRPTAVGPPPTSHFHILGDTPQGLQPLHMKKLADEQARGDAKARVVDLPTPQLGIRSTSTATAQNFGLRRDLYSRPASEEGAPWSDHEVLALLEAVDLHRDDWMRVRDHVNRVCYAGEAVRSHDDCVLAFIRLPIEDTFLHEETKVDADPIPFVTAQNPLMKTLAFLASVVEPSVAADAARAAMLKIGERHTAAAAAAAAAGGRDGAKEGEEEEKKEGKAKMDKGSDGAKETETAVAAKQQGGSKEEERKATKTPVTQLVQLLRSRMTLGTGDKQAPAPAAPAAAEEQRRSKAVTAEEGEGTGAGGAMDTSEDASAPAQSSQQQAVKKEGDKAQPAQAEAAQQGTTATASATAAPPSSSSSSSSSSSQAKPPGWAWTAEESKELQALVTSEDVQEASRAALKAASNKAMALARAAERHIRALTAGLIDVQLQKMEMKLRHLQDIEAWMTSLQADTVRKRQEAMAERARVFAERLRIQEAARRGQDIA</sequence>
<evidence type="ECO:0000256" key="6">
    <source>
        <dbReference type="SAM" id="MobiDB-lite"/>
    </source>
</evidence>
<dbReference type="Pfam" id="PF04433">
    <property type="entry name" value="SWIRM"/>
    <property type="match status" value="1"/>
</dbReference>
<keyword evidence="2" id="KW-0156">Chromatin regulator</keyword>
<evidence type="ECO:0000256" key="1">
    <source>
        <dbReference type="ARBA" id="ARBA00004123"/>
    </source>
</evidence>
<feature type="region of interest" description="Disordered" evidence="6">
    <location>
        <begin position="256"/>
        <end position="438"/>
    </location>
</feature>
<dbReference type="Gene3D" id="1.10.10.60">
    <property type="entry name" value="Homeodomain-like"/>
    <property type="match status" value="1"/>
</dbReference>
<dbReference type="Pfam" id="PF16495">
    <property type="entry name" value="SWIRM-assoc_1"/>
    <property type="match status" value="1"/>
</dbReference>
<dbReference type="Pfam" id="PF16496">
    <property type="entry name" value="SWIRM-assoc_2"/>
    <property type="match status" value="1"/>
</dbReference>
<dbReference type="PANTHER" id="PTHR15381">
    <property type="entry name" value="CHONDROITIN SULFATE PROTEOGLYCAN 5 -RELATED"/>
    <property type="match status" value="1"/>
</dbReference>
<dbReference type="GO" id="GO:0006355">
    <property type="term" value="P:regulation of DNA-templated transcription"/>
    <property type="evidence" value="ECO:0007669"/>
    <property type="project" value="UniProtKB-ARBA"/>
</dbReference>
<dbReference type="GO" id="GO:1902494">
    <property type="term" value="C:catalytic complex"/>
    <property type="evidence" value="ECO:0007669"/>
    <property type="project" value="UniProtKB-ARBA"/>
</dbReference>
<evidence type="ECO:0000259" key="7">
    <source>
        <dbReference type="PROSITE" id="PS50934"/>
    </source>
</evidence>
<feature type="compositionally biased region" description="Low complexity" evidence="6">
    <location>
        <begin position="915"/>
        <end position="926"/>
    </location>
</feature>
<evidence type="ECO:0000256" key="2">
    <source>
        <dbReference type="ARBA" id="ARBA00022853"/>
    </source>
</evidence>
<feature type="compositionally biased region" description="Basic and acidic residues" evidence="6">
    <location>
        <begin position="806"/>
        <end position="834"/>
    </location>
</feature>
<dbReference type="Proteomes" id="UP000007799">
    <property type="component" value="Unassembled WGS sequence"/>
</dbReference>
<dbReference type="FunCoup" id="F2UDJ2">
    <property type="interactions" value="1737"/>
</dbReference>
<proteinExistence type="predicted"/>
<dbReference type="eggNOG" id="KOG1279">
    <property type="taxonomic scope" value="Eukaryota"/>
</dbReference>
<dbReference type="InterPro" id="IPR017884">
    <property type="entry name" value="SANT_dom"/>
</dbReference>
<dbReference type="FunFam" id="1.10.10.10:FF:000020">
    <property type="entry name" value="SWI/SNF complex subunit SMARCC2 isoform c"/>
    <property type="match status" value="1"/>
</dbReference>
<dbReference type="GO" id="GO:0000785">
    <property type="term" value="C:chromatin"/>
    <property type="evidence" value="ECO:0007669"/>
    <property type="project" value="UniProtKB-ARBA"/>
</dbReference>
<reference evidence="10" key="1">
    <citation type="submission" date="2009-08" db="EMBL/GenBank/DDBJ databases">
        <title>Annotation of Salpingoeca rosetta.</title>
        <authorList>
            <consortium name="The Broad Institute Genome Sequencing Platform"/>
            <person name="Russ C."/>
            <person name="Cuomo C."/>
            <person name="Burger G."/>
            <person name="Gray M.W."/>
            <person name="Holland P.W.H."/>
            <person name="King N."/>
            <person name="Lang F.B.F."/>
            <person name="Roger A.J."/>
            <person name="Ruiz-Trillo I."/>
            <person name="Young S.K."/>
            <person name="Zeng Q."/>
            <person name="Gargeya S."/>
            <person name="Alvarado L."/>
            <person name="Berlin A."/>
            <person name="Chapman S.B."/>
            <person name="Chen Z."/>
            <person name="Freedman E."/>
            <person name="Gellesch M."/>
            <person name="Goldberg J."/>
            <person name="Griggs A."/>
            <person name="Gujja S."/>
            <person name="Heilman E."/>
            <person name="Heiman D."/>
            <person name="Howarth C."/>
            <person name="Mehta T."/>
            <person name="Neiman D."/>
            <person name="Pearson M."/>
            <person name="Roberts A."/>
            <person name="Saif S."/>
            <person name="Shea T."/>
            <person name="Shenoy N."/>
            <person name="Sisk P."/>
            <person name="Stolte C."/>
            <person name="Sykes S."/>
            <person name="White J."/>
            <person name="Yandava C."/>
            <person name="Haas B."/>
            <person name="Nusbaum C."/>
            <person name="Birren B."/>
        </authorList>
    </citation>
    <scope>NUCLEOTIDE SEQUENCE [LARGE SCALE GENOMIC DNA]</scope>
    <source>
        <strain evidence="10">ATCC 50818</strain>
    </source>
</reference>
<dbReference type="GeneID" id="16073517"/>
<dbReference type="FunFam" id="1.10.10.60:FF:000014">
    <property type="entry name" value="SWI/SNF complex subunit SMARCC2 isoform C"/>
    <property type="match status" value="1"/>
</dbReference>
<dbReference type="OrthoDB" id="118550at2759"/>
<dbReference type="InterPro" id="IPR007526">
    <property type="entry name" value="SWIRM"/>
</dbReference>
<keyword evidence="11" id="KW-1185">Reference proteome</keyword>
<evidence type="ECO:0000256" key="4">
    <source>
        <dbReference type="ARBA" id="ARBA00023163"/>
    </source>
</evidence>
<gene>
    <name evidence="10" type="ORF">PTSG_06050</name>
</gene>
<dbReference type="SUPFAM" id="SSF46689">
    <property type="entry name" value="Homeodomain-like"/>
    <property type="match status" value="1"/>
</dbReference>
<feature type="compositionally biased region" description="Low complexity" evidence="6">
    <location>
        <begin position="877"/>
        <end position="886"/>
    </location>
</feature>
<evidence type="ECO:0000256" key="5">
    <source>
        <dbReference type="ARBA" id="ARBA00023242"/>
    </source>
</evidence>
<dbReference type="AlphaFoldDB" id="F2UDJ2"/>
<feature type="compositionally biased region" description="Acidic residues" evidence="6">
    <location>
        <begin position="412"/>
        <end position="425"/>
    </location>
</feature>
<dbReference type="STRING" id="946362.F2UDJ2"/>
<dbReference type="Gene3D" id="1.10.10.10">
    <property type="entry name" value="Winged helix-like DNA-binding domain superfamily/Winged helix DNA-binding domain"/>
    <property type="match status" value="1"/>
</dbReference>
<dbReference type="InterPro" id="IPR032450">
    <property type="entry name" value="SMARCC_N"/>
</dbReference>
<dbReference type="GO" id="GO:0005634">
    <property type="term" value="C:nucleus"/>
    <property type="evidence" value="ECO:0007669"/>
    <property type="project" value="UniProtKB-SubCell"/>
</dbReference>